<feature type="domain" description="Aminoglycoside phosphotransferase" evidence="7">
    <location>
        <begin position="230"/>
        <end position="302"/>
    </location>
</feature>
<keyword evidence="8" id="KW-0418">Kinase</keyword>
<evidence type="ECO:0000313" key="8">
    <source>
        <dbReference type="EMBL" id="EFR04208.1"/>
    </source>
</evidence>
<evidence type="ECO:0000256" key="4">
    <source>
        <dbReference type="ARBA" id="ARBA00022946"/>
    </source>
</evidence>
<keyword evidence="9" id="KW-1185">Reference proteome</keyword>
<accession>E4V2E3</accession>
<dbReference type="InterPro" id="IPR011009">
    <property type="entry name" value="Kinase-like_dom_sf"/>
</dbReference>
<keyword evidence="5" id="KW-0496">Mitochondrion</keyword>
<gene>
    <name evidence="8" type="ORF">MGYG_07215</name>
</gene>
<dbReference type="GeneID" id="10026466"/>
<dbReference type="Pfam" id="PF01636">
    <property type="entry name" value="APH"/>
    <property type="match status" value="1"/>
</dbReference>
<dbReference type="GO" id="GO:0016301">
    <property type="term" value="F:kinase activity"/>
    <property type="evidence" value="ECO:0007669"/>
    <property type="project" value="UniProtKB-KW"/>
</dbReference>
<dbReference type="RefSeq" id="XP_003171216.1">
    <property type="nucleotide sequence ID" value="XM_003171168.1"/>
</dbReference>
<dbReference type="PANTHER" id="PTHR36091">
    <property type="entry name" value="ALTERED INHERITANCE OF MITOCHONDRIA PROTEIN 9, MITOCHONDRIAL"/>
    <property type="match status" value="1"/>
</dbReference>
<dbReference type="EMBL" id="DS989827">
    <property type="protein sequence ID" value="EFR04208.1"/>
    <property type="molecule type" value="Genomic_DNA"/>
</dbReference>
<evidence type="ECO:0000256" key="6">
    <source>
        <dbReference type="ARBA" id="ARBA00031849"/>
    </source>
</evidence>
<evidence type="ECO:0000256" key="3">
    <source>
        <dbReference type="ARBA" id="ARBA00016197"/>
    </source>
</evidence>
<keyword evidence="4" id="KW-0809">Transit peptide</keyword>
<dbReference type="GO" id="GO:0005739">
    <property type="term" value="C:mitochondrion"/>
    <property type="evidence" value="ECO:0007669"/>
    <property type="project" value="UniProtKB-SubCell"/>
</dbReference>
<evidence type="ECO:0000256" key="5">
    <source>
        <dbReference type="ARBA" id="ARBA00023128"/>
    </source>
</evidence>
<organism evidence="9">
    <name type="scientific">Arthroderma gypseum (strain ATCC MYA-4604 / CBS 118893)</name>
    <name type="common">Microsporum gypseum</name>
    <dbReference type="NCBI Taxonomy" id="535722"/>
    <lineage>
        <taxon>Eukaryota</taxon>
        <taxon>Fungi</taxon>
        <taxon>Dikarya</taxon>
        <taxon>Ascomycota</taxon>
        <taxon>Pezizomycotina</taxon>
        <taxon>Eurotiomycetes</taxon>
        <taxon>Eurotiomycetidae</taxon>
        <taxon>Onygenales</taxon>
        <taxon>Arthrodermataceae</taxon>
        <taxon>Nannizzia</taxon>
    </lineage>
</organism>
<dbReference type="Proteomes" id="UP000002669">
    <property type="component" value="Unassembled WGS sequence"/>
</dbReference>
<sequence>MSLLHAMLTLVTGKTIGEEDMFKYTSGRFLINEEHQCQQRYIKFDIPQLCAVAATAGASASPVMSIEKMEGGFCKALLMRKADGTEVVAKLPSKLAGPPSYSTASEVAPGVQLYKKWGDMDGTSRLELTKHLGNLESELATIHFPASGSLYLRGSSVPKGSWNLPDSIDPSQSYCIGPSMERSWNKTTGARTCEPGISAGPWTSLSEYGINIAKREISRIPTSAKDTRPYNRNRCADREIADLTKATTVFKILESQHPELASISKPILWHTDLHSGNIFVSEQDPTQIVSIIDWQFISAGPLFLQVNWPDFLKPNDEYIYGVVQPQLPDDFETLDEAEKKLAISDRNDAIVTKSYEIRSALHCKDVYRSLNLPSVFLETFIRCGEASAEGTIGLRACLAELYKSWDSLGFTGECPLSFTDDELQVIEAEFKEYRDWHDVQELAKRYLETDADGWISPELDFAEIQQRNRAVIKRYVKEMSKHMPPEAALEMWPF</sequence>
<dbReference type="InterPro" id="IPR002575">
    <property type="entry name" value="Aminoglycoside_PTrfase"/>
</dbReference>
<dbReference type="eggNOG" id="ENOG502SIUS">
    <property type="taxonomic scope" value="Eukaryota"/>
</dbReference>
<evidence type="ECO:0000256" key="2">
    <source>
        <dbReference type="ARBA" id="ARBA00005543"/>
    </source>
</evidence>
<reference evidence="9" key="1">
    <citation type="journal article" date="2012" name="MBio">
        <title>Comparative genome analysis of Trichophyton rubrum and related dermatophytes reveals candidate genes involved in infection.</title>
        <authorList>
            <person name="Martinez D.A."/>
            <person name="Oliver B.G."/>
            <person name="Graeser Y."/>
            <person name="Goldberg J.M."/>
            <person name="Li W."/>
            <person name="Martinez-Rossi N.M."/>
            <person name="Monod M."/>
            <person name="Shelest E."/>
            <person name="Barton R.C."/>
            <person name="Birch E."/>
            <person name="Brakhage A.A."/>
            <person name="Chen Z."/>
            <person name="Gurr S.J."/>
            <person name="Heiman D."/>
            <person name="Heitman J."/>
            <person name="Kosti I."/>
            <person name="Rossi A."/>
            <person name="Saif S."/>
            <person name="Samalova M."/>
            <person name="Saunders C.W."/>
            <person name="Shea T."/>
            <person name="Summerbell R.C."/>
            <person name="Xu J."/>
            <person name="Young S."/>
            <person name="Zeng Q."/>
            <person name="Birren B.W."/>
            <person name="Cuomo C.A."/>
            <person name="White T.C."/>
        </authorList>
    </citation>
    <scope>NUCLEOTIDE SEQUENCE [LARGE SCALE GENOMIC DNA]</scope>
    <source>
        <strain evidence="9">ATCC MYA-4604 / CBS 118893</strain>
    </source>
</reference>
<dbReference type="InterPro" id="IPR051035">
    <property type="entry name" value="Mito_inheritance_9"/>
</dbReference>
<dbReference type="Gene3D" id="3.90.1200.10">
    <property type="match status" value="1"/>
</dbReference>
<dbReference type="AlphaFoldDB" id="E4V2E3"/>
<comment type="similarity">
    <text evidence="2">Belongs to the AIM9 family.</text>
</comment>
<dbReference type="VEuPathDB" id="FungiDB:MGYG_07215"/>
<evidence type="ECO:0000256" key="1">
    <source>
        <dbReference type="ARBA" id="ARBA00004173"/>
    </source>
</evidence>
<comment type="subcellular location">
    <subcellularLocation>
        <location evidence="1">Mitochondrion</location>
    </subcellularLocation>
</comment>
<evidence type="ECO:0000259" key="7">
    <source>
        <dbReference type="Pfam" id="PF01636"/>
    </source>
</evidence>
<dbReference type="OrthoDB" id="2906425at2759"/>
<dbReference type="InParanoid" id="E4V2E3"/>
<name>E4V2E3_ARTGP</name>
<protein>
    <recommendedName>
        <fullName evidence="3">Altered inheritance of mitochondria protein 9, mitochondrial</fullName>
    </recommendedName>
    <alternativeName>
        <fullName evidence="6">Found in mitochondrial proteome protein 29</fullName>
    </alternativeName>
</protein>
<proteinExistence type="inferred from homology"/>
<dbReference type="OMA" id="NSEGTIC"/>
<evidence type="ECO:0000313" key="9">
    <source>
        <dbReference type="Proteomes" id="UP000002669"/>
    </source>
</evidence>
<dbReference type="HOGENOM" id="CLU_019189_1_1_1"/>
<dbReference type="PANTHER" id="PTHR36091:SF1">
    <property type="entry name" value="ALTERED INHERITANCE OF MITOCHONDRIA PROTEIN 9, MITOCHONDRIAL"/>
    <property type="match status" value="1"/>
</dbReference>
<keyword evidence="8" id="KW-0808">Transferase</keyword>
<dbReference type="SUPFAM" id="SSF56112">
    <property type="entry name" value="Protein kinase-like (PK-like)"/>
    <property type="match status" value="1"/>
</dbReference>